<reference evidence="1" key="1">
    <citation type="submission" date="2020-02" db="EMBL/GenBank/DDBJ databases">
        <authorList>
            <person name="Meier V. D."/>
        </authorList>
    </citation>
    <scope>NUCLEOTIDE SEQUENCE</scope>
    <source>
        <strain evidence="1">AVDCRST_MAG66</strain>
    </source>
</reference>
<name>A0A6J4NCI9_9PSEU</name>
<dbReference type="InterPro" id="IPR050700">
    <property type="entry name" value="YIM1/Zinc_Alcohol_DH_Fams"/>
</dbReference>
<dbReference type="AlphaFoldDB" id="A0A6J4NCI9"/>
<organism evidence="1">
    <name type="scientific">uncultured Pseudonocardia sp</name>
    <dbReference type="NCBI Taxonomy" id="211455"/>
    <lineage>
        <taxon>Bacteria</taxon>
        <taxon>Bacillati</taxon>
        <taxon>Actinomycetota</taxon>
        <taxon>Actinomycetes</taxon>
        <taxon>Pseudonocardiales</taxon>
        <taxon>Pseudonocardiaceae</taxon>
        <taxon>Pseudonocardia</taxon>
        <taxon>environmental samples</taxon>
    </lineage>
</organism>
<gene>
    <name evidence="1" type="ORF">AVDCRST_MAG66-508</name>
</gene>
<protein>
    <recommendedName>
        <fullName evidence="2">Zinc-binding dehydrogenase</fullName>
    </recommendedName>
</protein>
<evidence type="ECO:0008006" key="2">
    <source>
        <dbReference type="Google" id="ProtNLM"/>
    </source>
</evidence>
<proteinExistence type="predicted"/>
<dbReference type="Gene3D" id="3.40.50.720">
    <property type="entry name" value="NAD(P)-binding Rossmann-like Domain"/>
    <property type="match status" value="1"/>
</dbReference>
<evidence type="ECO:0000313" key="1">
    <source>
        <dbReference type="EMBL" id="CAA9384098.1"/>
    </source>
</evidence>
<feature type="non-terminal residue" evidence="1">
    <location>
        <position position="1"/>
    </location>
</feature>
<dbReference type="Gene3D" id="3.90.180.10">
    <property type="entry name" value="Medium-chain alcohol dehydrogenases, catalytic domain"/>
    <property type="match status" value="1"/>
</dbReference>
<dbReference type="SUPFAM" id="SSF51735">
    <property type="entry name" value="NAD(P)-binding Rossmann-fold domains"/>
    <property type="match status" value="1"/>
</dbReference>
<dbReference type="PANTHER" id="PTHR11695:SF294">
    <property type="entry name" value="RETICULON-4-INTERACTING PROTEIN 1, MITOCHONDRIAL"/>
    <property type="match status" value="1"/>
</dbReference>
<dbReference type="EMBL" id="CADCUS010000070">
    <property type="protein sequence ID" value="CAA9384098.1"/>
    <property type="molecule type" value="Genomic_DNA"/>
</dbReference>
<dbReference type="PANTHER" id="PTHR11695">
    <property type="entry name" value="ALCOHOL DEHYDROGENASE RELATED"/>
    <property type="match status" value="1"/>
</dbReference>
<sequence length="135" mass="14349">RTDPAELPERFDVVLDCIGASPLRRYRRILARGGRLVSIAPSPSTLALSVLTRIVPGPTVSTLFVKPRRADLDELAAHADAGALRMPVQETFPLERIADAHRALTERHGRGKRVLLVGLAARDSGDGTPGAGAAA</sequence>
<dbReference type="Pfam" id="PF13602">
    <property type="entry name" value="ADH_zinc_N_2"/>
    <property type="match status" value="1"/>
</dbReference>
<dbReference type="InterPro" id="IPR036291">
    <property type="entry name" value="NAD(P)-bd_dom_sf"/>
</dbReference>
<accession>A0A6J4NCI9</accession>